<dbReference type="AlphaFoldDB" id="A0A975BLG6"/>
<dbReference type="EMBL" id="CP061800">
    <property type="protein sequence ID" value="QTA87576.1"/>
    <property type="molecule type" value="Genomic_DNA"/>
</dbReference>
<keyword evidence="2" id="KW-1185">Reference proteome</keyword>
<dbReference type="Proteomes" id="UP000663722">
    <property type="component" value="Chromosome"/>
</dbReference>
<dbReference type="KEGG" id="dmm:dnm_036100"/>
<gene>
    <name evidence="1" type="ORF">dnm_036100</name>
</gene>
<reference evidence="1" key="1">
    <citation type="journal article" date="2021" name="Microb. Physiol.">
        <title>Proteogenomic Insights into the Physiology of Marine, Sulfate-Reducing, Filamentous Desulfonema limicola and Desulfonema magnum.</title>
        <authorList>
            <person name="Schnaars V."/>
            <person name="Wohlbrand L."/>
            <person name="Scheve S."/>
            <person name="Hinrichs C."/>
            <person name="Reinhardt R."/>
            <person name="Rabus R."/>
        </authorList>
    </citation>
    <scope>NUCLEOTIDE SEQUENCE</scope>
    <source>
        <strain evidence="1">4be13</strain>
    </source>
</reference>
<sequence>MQKIKQSGFLHPAGIFLISGAKNRFALFLHFGKKMEFF</sequence>
<evidence type="ECO:0000313" key="2">
    <source>
        <dbReference type="Proteomes" id="UP000663722"/>
    </source>
</evidence>
<proteinExistence type="predicted"/>
<evidence type="ECO:0000313" key="1">
    <source>
        <dbReference type="EMBL" id="QTA87576.1"/>
    </source>
</evidence>
<accession>A0A975BLG6</accession>
<organism evidence="1 2">
    <name type="scientific">Desulfonema magnum</name>
    <dbReference type="NCBI Taxonomy" id="45655"/>
    <lineage>
        <taxon>Bacteria</taxon>
        <taxon>Pseudomonadati</taxon>
        <taxon>Thermodesulfobacteriota</taxon>
        <taxon>Desulfobacteria</taxon>
        <taxon>Desulfobacterales</taxon>
        <taxon>Desulfococcaceae</taxon>
        <taxon>Desulfonema</taxon>
    </lineage>
</organism>
<name>A0A975BLG6_9BACT</name>
<protein>
    <submittedName>
        <fullName evidence="1">Uncharacterized protein</fullName>
    </submittedName>
</protein>